<dbReference type="GO" id="GO:0015627">
    <property type="term" value="C:type II protein secretion system complex"/>
    <property type="evidence" value="ECO:0007669"/>
    <property type="project" value="InterPro"/>
</dbReference>
<organism evidence="2">
    <name type="scientific">marine metagenome</name>
    <dbReference type="NCBI Taxonomy" id="408172"/>
    <lineage>
        <taxon>unclassified sequences</taxon>
        <taxon>metagenomes</taxon>
        <taxon>ecological metagenomes</taxon>
    </lineage>
</organism>
<dbReference type="SUPFAM" id="SSF54523">
    <property type="entry name" value="Pili subunits"/>
    <property type="match status" value="1"/>
</dbReference>
<dbReference type="GO" id="GO:0015628">
    <property type="term" value="P:protein secretion by the type II secretion system"/>
    <property type="evidence" value="ECO:0007669"/>
    <property type="project" value="InterPro"/>
</dbReference>
<gene>
    <name evidence="2" type="ORF">METZ01_LOCUS58123</name>
</gene>
<sequence>MLELMVALAILAIVATSVYSRSGDAAVQLHGLERRTLGHWVMLNHLTKIRLEQRGKDTPVRLTSMRERKILGDRVWEVDTEIRQTVHPWVRRVELVVYLIDDGVEVGPVDRITAFVGRY</sequence>
<dbReference type="AlphaFoldDB" id="A0A381SP73"/>
<dbReference type="EMBL" id="UINC01003320">
    <property type="protein sequence ID" value="SVA05269.1"/>
    <property type="molecule type" value="Genomic_DNA"/>
</dbReference>
<dbReference type="Pfam" id="PF02501">
    <property type="entry name" value="T2SSI"/>
    <property type="match status" value="1"/>
</dbReference>
<dbReference type="InterPro" id="IPR003413">
    <property type="entry name" value="T2SS_GspI_C"/>
</dbReference>
<accession>A0A381SP73</accession>
<reference evidence="2" key="1">
    <citation type="submission" date="2018-05" db="EMBL/GenBank/DDBJ databases">
        <authorList>
            <person name="Lanie J.A."/>
            <person name="Ng W.-L."/>
            <person name="Kazmierczak K.M."/>
            <person name="Andrzejewski T.M."/>
            <person name="Davidsen T.M."/>
            <person name="Wayne K.J."/>
            <person name="Tettelin H."/>
            <person name="Glass J.I."/>
            <person name="Rusch D."/>
            <person name="Podicherti R."/>
            <person name="Tsui H.-C.T."/>
            <person name="Winkler M.E."/>
        </authorList>
    </citation>
    <scope>NUCLEOTIDE SEQUENCE</scope>
</reference>
<evidence type="ECO:0000259" key="1">
    <source>
        <dbReference type="Pfam" id="PF02501"/>
    </source>
</evidence>
<protein>
    <recommendedName>
        <fullName evidence="1">Type II secretion system protein GspI C-terminal domain-containing protein</fullName>
    </recommendedName>
</protein>
<name>A0A381SP73_9ZZZZ</name>
<dbReference type="Gene3D" id="3.30.1300.30">
    <property type="entry name" value="GSPII I/J protein-like"/>
    <property type="match status" value="1"/>
</dbReference>
<proteinExistence type="predicted"/>
<evidence type="ECO:0000313" key="2">
    <source>
        <dbReference type="EMBL" id="SVA05269.1"/>
    </source>
</evidence>
<feature type="domain" description="Type II secretion system protein GspI C-terminal" evidence="1">
    <location>
        <begin position="32"/>
        <end position="115"/>
    </location>
</feature>
<dbReference type="InterPro" id="IPR045584">
    <property type="entry name" value="Pilin-like"/>
</dbReference>